<organism evidence="3">
    <name type="scientific">Gaeumannomyces tritici (strain R3-111a-1)</name>
    <name type="common">Wheat and barley take-all root rot fungus</name>
    <name type="synonym">Gaeumannomyces graminis var. tritici</name>
    <dbReference type="NCBI Taxonomy" id="644352"/>
    <lineage>
        <taxon>Eukaryota</taxon>
        <taxon>Fungi</taxon>
        <taxon>Dikarya</taxon>
        <taxon>Ascomycota</taxon>
        <taxon>Pezizomycotina</taxon>
        <taxon>Sordariomycetes</taxon>
        <taxon>Sordariomycetidae</taxon>
        <taxon>Magnaporthales</taxon>
        <taxon>Magnaporthaceae</taxon>
        <taxon>Gaeumannomyces</taxon>
    </lineage>
</organism>
<dbReference type="CDD" id="cd01285">
    <property type="entry name" value="nucleoside_deaminase"/>
    <property type="match status" value="1"/>
</dbReference>
<dbReference type="GO" id="GO:0052717">
    <property type="term" value="F:tRNA-specific adenosine-34 deaminase activity"/>
    <property type="evidence" value="ECO:0007669"/>
    <property type="project" value="TreeGrafter"/>
</dbReference>
<dbReference type="OrthoDB" id="408702at2759"/>
<dbReference type="eggNOG" id="ENOG502S2HJ">
    <property type="taxonomic scope" value="Eukaryota"/>
</dbReference>
<reference evidence="3" key="2">
    <citation type="submission" date="2010-07" db="EMBL/GenBank/DDBJ databases">
        <authorList>
            <consortium name="The Broad Institute Genome Sequencing Platform"/>
            <consortium name="Broad Institute Genome Sequencing Center for Infectious Disease"/>
            <person name="Ma L.-J."/>
            <person name="Dead R."/>
            <person name="Young S."/>
            <person name="Zeng Q."/>
            <person name="Koehrsen M."/>
            <person name="Alvarado L."/>
            <person name="Berlin A."/>
            <person name="Chapman S.B."/>
            <person name="Chen Z."/>
            <person name="Freedman E."/>
            <person name="Gellesch M."/>
            <person name="Goldberg J."/>
            <person name="Griggs A."/>
            <person name="Gujja S."/>
            <person name="Heilman E.R."/>
            <person name="Heiman D."/>
            <person name="Hepburn T."/>
            <person name="Howarth C."/>
            <person name="Jen D."/>
            <person name="Larson L."/>
            <person name="Mehta T."/>
            <person name="Neiman D."/>
            <person name="Pearson M."/>
            <person name="Roberts A."/>
            <person name="Saif S."/>
            <person name="Shea T."/>
            <person name="Shenoy N."/>
            <person name="Sisk P."/>
            <person name="Stolte C."/>
            <person name="Sykes S."/>
            <person name="Walk T."/>
            <person name="White J."/>
            <person name="Yandava C."/>
            <person name="Haas B."/>
            <person name="Nusbaum C."/>
            <person name="Birren B."/>
        </authorList>
    </citation>
    <scope>NUCLEOTIDE SEQUENCE</scope>
    <source>
        <strain evidence="3">R3-111a-1</strain>
    </source>
</reference>
<dbReference type="EnsemblFungi" id="EJT74871">
    <property type="protein sequence ID" value="EJT74871"/>
    <property type="gene ID" value="GGTG_08709"/>
</dbReference>
<gene>
    <name evidence="4" type="primary">20349167</name>
    <name evidence="3" type="ORF">GGTG_08709</name>
</gene>
<dbReference type="PROSITE" id="PS51747">
    <property type="entry name" value="CYT_DCMP_DEAMINASES_2"/>
    <property type="match status" value="1"/>
</dbReference>
<protein>
    <recommendedName>
        <fullName evidence="2">CMP/dCMP-type deaminase domain-containing protein</fullName>
    </recommendedName>
</protein>
<dbReference type="AlphaFoldDB" id="J3P5C0"/>
<feature type="chain" id="PRO_5015094935" description="CMP/dCMP-type deaminase domain-containing protein" evidence="1">
    <location>
        <begin position="17"/>
        <end position="247"/>
    </location>
</feature>
<dbReference type="Pfam" id="PF00383">
    <property type="entry name" value="dCMP_cyt_deam_1"/>
    <property type="match status" value="1"/>
</dbReference>
<proteinExistence type="predicted"/>
<dbReference type="EMBL" id="GL385398">
    <property type="protein sequence ID" value="EJT74871.1"/>
    <property type="molecule type" value="Genomic_DNA"/>
</dbReference>
<dbReference type="InterPro" id="IPR016193">
    <property type="entry name" value="Cytidine_deaminase-like"/>
</dbReference>
<dbReference type="VEuPathDB" id="FungiDB:GGTG_08709"/>
<evidence type="ECO:0000313" key="5">
    <source>
        <dbReference type="Proteomes" id="UP000006039"/>
    </source>
</evidence>
<keyword evidence="5" id="KW-1185">Reference proteome</keyword>
<dbReference type="STRING" id="644352.J3P5C0"/>
<evidence type="ECO:0000256" key="1">
    <source>
        <dbReference type="SAM" id="SignalP"/>
    </source>
</evidence>
<sequence length="247" mass="26252">MHLFFFSLFFYAFAQAIGPQAVLAPAPQPGYADIQATREFWMRRAIAVLEEQTGSPCPFAAYGAVIVNHTANACPTAGSDQQTCPPPAGTLVCSAVNAIRATGDPTLHGEVAALRACAADLQRPPHNLSPGAAQRALRGLSLYTTAEPCPMCAAAARWAGLREVVFGTSMPRLAALGWAQMDIRAAEVFERSQGLGVETTLVSDVLDEETDVYFAWQFVGDSAQKPACPRGCHAARRGDKGWGCQPA</sequence>
<dbReference type="PANTHER" id="PTHR11079">
    <property type="entry name" value="CYTOSINE DEAMINASE FAMILY MEMBER"/>
    <property type="match status" value="1"/>
</dbReference>
<accession>J3P5C0</accession>
<dbReference type="InterPro" id="IPR002125">
    <property type="entry name" value="CMP_dCMP_dom"/>
</dbReference>
<name>J3P5C0_GAET3</name>
<feature type="domain" description="CMP/dCMP-type deaminase" evidence="2">
    <location>
        <begin position="36"/>
        <end position="179"/>
    </location>
</feature>
<reference evidence="4" key="5">
    <citation type="submission" date="2018-04" db="UniProtKB">
        <authorList>
            <consortium name="EnsemblFungi"/>
        </authorList>
    </citation>
    <scope>IDENTIFICATION</scope>
    <source>
        <strain evidence="4">R3-111a-1</strain>
    </source>
</reference>
<dbReference type="RefSeq" id="XP_009224815.1">
    <property type="nucleotide sequence ID" value="XM_009226551.1"/>
</dbReference>
<evidence type="ECO:0000313" key="4">
    <source>
        <dbReference type="EnsemblFungi" id="EJT74871"/>
    </source>
</evidence>
<dbReference type="GeneID" id="20349167"/>
<evidence type="ECO:0000313" key="3">
    <source>
        <dbReference type="EMBL" id="EJT74871.1"/>
    </source>
</evidence>
<dbReference type="HOGENOM" id="CLU_025810_0_0_1"/>
<keyword evidence="1" id="KW-0732">Signal</keyword>
<dbReference type="Gene3D" id="3.40.140.10">
    <property type="entry name" value="Cytidine Deaminase, domain 2"/>
    <property type="match status" value="1"/>
</dbReference>
<dbReference type="PANTHER" id="PTHR11079:SF203">
    <property type="entry name" value="CMP_DCMP-TYPE DEAMINASE DOMAIN-CONTAINING PROTEIN"/>
    <property type="match status" value="1"/>
</dbReference>
<dbReference type="GO" id="GO:0002100">
    <property type="term" value="P:tRNA wobble adenosine to inosine editing"/>
    <property type="evidence" value="ECO:0007669"/>
    <property type="project" value="TreeGrafter"/>
</dbReference>
<dbReference type="SUPFAM" id="SSF53927">
    <property type="entry name" value="Cytidine deaminase-like"/>
    <property type="match status" value="1"/>
</dbReference>
<reference evidence="3" key="3">
    <citation type="submission" date="2010-09" db="EMBL/GenBank/DDBJ databases">
        <title>Annotation of Gaeumannomyces graminis var. tritici R3-111a-1.</title>
        <authorList>
            <consortium name="The Broad Institute Genome Sequencing Platform"/>
            <person name="Ma L.-J."/>
            <person name="Dead R."/>
            <person name="Young S.K."/>
            <person name="Zeng Q."/>
            <person name="Gargeya S."/>
            <person name="Fitzgerald M."/>
            <person name="Haas B."/>
            <person name="Abouelleil A."/>
            <person name="Alvarado L."/>
            <person name="Arachchi H.M."/>
            <person name="Berlin A."/>
            <person name="Brown A."/>
            <person name="Chapman S.B."/>
            <person name="Chen Z."/>
            <person name="Dunbar C."/>
            <person name="Freedman E."/>
            <person name="Gearin G."/>
            <person name="Gellesch M."/>
            <person name="Goldberg J."/>
            <person name="Griggs A."/>
            <person name="Gujja S."/>
            <person name="Heiman D."/>
            <person name="Howarth C."/>
            <person name="Larson L."/>
            <person name="Lui A."/>
            <person name="MacDonald P.J.P."/>
            <person name="Mehta T."/>
            <person name="Montmayeur A."/>
            <person name="Murphy C."/>
            <person name="Neiman D."/>
            <person name="Pearson M."/>
            <person name="Priest M."/>
            <person name="Roberts A."/>
            <person name="Saif S."/>
            <person name="Shea T."/>
            <person name="Shenoy N."/>
            <person name="Sisk P."/>
            <person name="Stolte C."/>
            <person name="Sykes S."/>
            <person name="Yandava C."/>
            <person name="Wortman J."/>
            <person name="Nusbaum C."/>
            <person name="Birren B."/>
        </authorList>
    </citation>
    <scope>NUCLEOTIDE SEQUENCE</scope>
    <source>
        <strain evidence="3">R3-111a-1</strain>
    </source>
</reference>
<reference evidence="5" key="1">
    <citation type="submission" date="2010-07" db="EMBL/GenBank/DDBJ databases">
        <title>The genome sequence of Gaeumannomyces graminis var. tritici strain R3-111a-1.</title>
        <authorList>
            <consortium name="The Broad Institute Genome Sequencing Platform"/>
            <person name="Ma L.-J."/>
            <person name="Dead R."/>
            <person name="Young S."/>
            <person name="Zeng Q."/>
            <person name="Koehrsen M."/>
            <person name="Alvarado L."/>
            <person name="Berlin A."/>
            <person name="Chapman S.B."/>
            <person name="Chen Z."/>
            <person name="Freedman E."/>
            <person name="Gellesch M."/>
            <person name="Goldberg J."/>
            <person name="Griggs A."/>
            <person name="Gujja S."/>
            <person name="Heilman E.R."/>
            <person name="Heiman D."/>
            <person name="Hepburn T."/>
            <person name="Howarth C."/>
            <person name="Jen D."/>
            <person name="Larson L."/>
            <person name="Mehta T."/>
            <person name="Neiman D."/>
            <person name="Pearson M."/>
            <person name="Roberts A."/>
            <person name="Saif S."/>
            <person name="Shea T."/>
            <person name="Shenoy N."/>
            <person name="Sisk P."/>
            <person name="Stolte C."/>
            <person name="Sykes S."/>
            <person name="Walk T."/>
            <person name="White J."/>
            <person name="Yandava C."/>
            <person name="Haas B."/>
            <person name="Nusbaum C."/>
            <person name="Birren B."/>
        </authorList>
    </citation>
    <scope>NUCLEOTIDE SEQUENCE [LARGE SCALE GENOMIC DNA]</scope>
    <source>
        <strain evidence="5">R3-111a-1</strain>
    </source>
</reference>
<feature type="signal peptide" evidence="1">
    <location>
        <begin position="1"/>
        <end position="16"/>
    </location>
</feature>
<evidence type="ECO:0000259" key="2">
    <source>
        <dbReference type="PROSITE" id="PS51747"/>
    </source>
</evidence>
<reference evidence="4" key="4">
    <citation type="journal article" date="2015" name="G3 (Bethesda)">
        <title>Genome sequences of three phytopathogenic species of the Magnaporthaceae family of fungi.</title>
        <authorList>
            <person name="Okagaki L.H."/>
            <person name="Nunes C.C."/>
            <person name="Sailsbery J."/>
            <person name="Clay B."/>
            <person name="Brown D."/>
            <person name="John T."/>
            <person name="Oh Y."/>
            <person name="Young N."/>
            <person name="Fitzgerald M."/>
            <person name="Haas B.J."/>
            <person name="Zeng Q."/>
            <person name="Young S."/>
            <person name="Adiconis X."/>
            <person name="Fan L."/>
            <person name="Levin J.Z."/>
            <person name="Mitchell T.K."/>
            <person name="Okubara P.A."/>
            <person name="Farman M.L."/>
            <person name="Kohn L.M."/>
            <person name="Birren B."/>
            <person name="Ma L.-J."/>
            <person name="Dean R.A."/>
        </authorList>
    </citation>
    <scope>NUCLEOTIDE SEQUENCE</scope>
    <source>
        <strain evidence="4">R3-111a-1</strain>
    </source>
</reference>
<dbReference type="Proteomes" id="UP000006039">
    <property type="component" value="Unassembled WGS sequence"/>
</dbReference>